<proteinExistence type="predicted"/>
<dbReference type="Proteomes" id="UP001396334">
    <property type="component" value="Unassembled WGS sequence"/>
</dbReference>
<evidence type="ECO:0000313" key="2">
    <source>
        <dbReference type="Proteomes" id="UP001396334"/>
    </source>
</evidence>
<dbReference type="EMBL" id="JBBPBN010000010">
    <property type="protein sequence ID" value="KAK9029813.1"/>
    <property type="molecule type" value="Genomic_DNA"/>
</dbReference>
<evidence type="ECO:0000313" key="1">
    <source>
        <dbReference type="EMBL" id="KAK9029813.1"/>
    </source>
</evidence>
<reference evidence="1 2" key="1">
    <citation type="journal article" date="2024" name="G3 (Bethesda)">
        <title>Genome assembly of Hibiscus sabdariffa L. provides insights into metabolisms of medicinal natural products.</title>
        <authorList>
            <person name="Kim T."/>
        </authorList>
    </citation>
    <scope>NUCLEOTIDE SEQUENCE [LARGE SCALE GENOMIC DNA]</scope>
    <source>
        <strain evidence="1">TK-2024</strain>
        <tissue evidence="1">Old leaves</tissue>
    </source>
</reference>
<keyword evidence="2" id="KW-1185">Reference proteome</keyword>
<comment type="caution">
    <text evidence="1">The sequence shown here is derived from an EMBL/GenBank/DDBJ whole genome shotgun (WGS) entry which is preliminary data.</text>
</comment>
<evidence type="ECO:0008006" key="3">
    <source>
        <dbReference type="Google" id="ProtNLM"/>
    </source>
</evidence>
<protein>
    <recommendedName>
        <fullName evidence="3">RNase H type-1 domain-containing protein</fullName>
    </recommendedName>
</protein>
<gene>
    <name evidence="1" type="ORF">V6N11_031258</name>
</gene>
<name>A0ABR2SXX0_9ROSI</name>
<organism evidence="1 2">
    <name type="scientific">Hibiscus sabdariffa</name>
    <name type="common">roselle</name>
    <dbReference type="NCBI Taxonomy" id="183260"/>
    <lineage>
        <taxon>Eukaryota</taxon>
        <taxon>Viridiplantae</taxon>
        <taxon>Streptophyta</taxon>
        <taxon>Embryophyta</taxon>
        <taxon>Tracheophyta</taxon>
        <taxon>Spermatophyta</taxon>
        <taxon>Magnoliopsida</taxon>
        <taxon>eudicotyledons</taxon>
        <taxon>Gunneridae</taxon>
        <taxon>Pentapetalae</taxon>
        <taxon>rosids</taxon>
        <taxon>malvids</taxon>
        <taxon>Malvales</taxon>
        <taxon>Malvaceae</taxon>
        <taxon>Malvoideae</taxon>
        <taxon>Hibiscus</taxon>
    </lineage>
</organism>
<sequence>MIESPVTGCVKFNVDVAAKEGVVGCETILRSKEGVMRAILAGPVEGSGTDFTELIAVKITLHVFFEAKWTCNVFLIVESDFMLVLHWINDAAQRLWRWWSVLLEIDALA</sequence>
<accession>A0ABR2SXX0</accession>